<reference evidence="1" key="1">
    <citation type="submission" date="2022-06" db="EMBL/GenBank/DDBJ databases">
        <title>Phylogenomic reconstructions and comparative analyses of Kickxellomycotina fungi.</title>
        <authorList>
            <person name="Reynolds N.K."/>
            <person name="Stajich J.E."/>
            <person name="Barry K."/>
            <person name="Grigoriev I.V."/>
            <person name="Crous P."/>
            <person name="Smith M.E."/>
        </authorList>
    </citation>
    <scope>NUCLEOTIDE SEQUENCE</scope>
    <source>
        <strain evidence="1">RSA 2271</strain>
    </source>
</reference>
<dbReference type="EMBL" id="JAMZIH010001865">
    <property type="protein sequence ID" value="KAJ1677841.1"/>
    <property type="molecule type" value="Genomic_DNA"/>
</dbReference>
<comment type="caution">
    <text evidence="1">The sequence shown here is derived from an EMBL/GenBank/DDBJ whole genome shotgun (WGS) entry which is preliminary data.</text>
</comment>
<feature type="non-terminal residue" evidence="1">
    <location>
        <position position="276"/>
    </location>
</feature>
<evidence type="ECO:0000313" key="2">
    <source>
        <dbReference type="Proteomes" id="UP001145114"/>
    </source>
</evidence>
<organism evidence="1 2">
    <name type="scientific">Spiromyces aspiralis</name>
    <dbReference type="NCBI Taxonomy" id="68401"/>
    <lineage>
        <taxon>Eukaryota</taxon>
        <taxon>Fungi</taxon>
        <taxon>Fungi incertae sedis</taxon>
        <taxon>Zoopagomycota</taxon>
        <taxon>Kickxellomycotina</taxon>
        <taxon>Kickxellomycetes</taxon>
        <taxon>Kickxellales</taxon>
        <taxon>Kickxellaceae</taxon>
        <taxon>Spiromyces</taxon>
    </lineage>
</organism>
<protein>
    <submittedName>
        <fullName evidence="1">Uncharacterized protein</fullName>
    </submittedName>
</protein>
<proteinExistence type="predicted"/>
<dbReference type="Proteomes" id="UP001145114">
    <property type="component" value="Unassembled WGS sequence"/>
</dbReference>
<evidence type="ECO:0000313" key="1">
    <source>
        <dbReference type="EMBL" id="KAJ1677841.1"/>
    </source>
</evidence>
<sequence>MPPKDREPSPERMTPSPGRGWENMMIGAYPPEPKRAKWQIAIGADPSKSGVQAGPSTRTHRSRTGHSCATTVRSSTTKEWADEHEREAKLVISEGCIRRDVDKVLDLLRPRNETVAAHASRIATDIAGQLDSLVLNSNEKGVEDILPWIAPPSPHEAETTTTTKNNTKKKPEATVFATERGMYPCIITFINFVAKKVQGSLPTANRRNRNSSTPPSPLPPLPTTPSPSSSPPTPPPLRLIYACKDADAKPKGSDGSTRIDIELVEVSPDGTLANVA</sequence>
<name>A0ACC1HNG2_9FUNG</name>
<keyword evidence="2" id="KW-1185">Reference proteome</keyword>
<gene>
    <name evidence="1" type="ORF">EV182_005328</name>
</gene>
<accession>A0ACC1HNG2</accession>